<organism evidence="1 2">
    <name type="scientific">Spiromyces aspiralis</name>
    <dbReference type="NCBI Taxonomy" id="68401"/>
    <lineage>
        <taxon>Eukaryota</taxon>
        <taxon>Fungi</taxon>
        <taxon>Fungi incertae sedis</taxon>
        <taxon>Zoopagomycota</taxon>
        <taxon>Kickxellomycotina</taxon>
        <taxon>Kickxellomycetes</taxon>
        <taxon>Kickxellales</taxon>
        <taxon>Kickxellaceae</taxon>
        <taxon>Spiromyces</taxon>
    </lineage>
</organism>
<sequence>MAPTESSSNGSNSSSHNQNSYLKERKNDQDHLRQPAIKGKAGEQVWDTSTQQYHAGQDWAVLDTFIEDYSVTTNAL</sequence>
<keyword evidence="2" id="KW-1185">Reference proteome</keyword>
<evidence type="ECO:0000313" key="1">
    <source>
        <dbReference type="EMBL" id="KAJ1678418.1"/>
    </source>
</evidence>
<dbReference type="EMBL" id="JAMZIH010001183">
    <property type="protein sequence ID" value="KAJ1678418.1"/>
    <property type="molecule type" value="Genomic_DNA"/>
</dbReference>
<feature type="non-terminal residue" evidence="1">
    <location>
        <position position="76"/>
    </location>
</feature>
<comment type="caution">
    <text evidence="1">The sequence shown here is derived from an EMBL/GenBank/DDBJ whole genome shotgun (WGS) entry which is preliminary data.</text>
</comment>
<name>A0ACC1HPE4_9FUNG</name>
<accession>A0ACC1HPE4</accession>
<proteinExistence type="predicted"/>
<gene>
    <name evidence="1" type="ORF">EV182_004084</name>
</gene>
<evidence type="ECO:0000313" key="2">
    <source>
        <dbReference type="Proteomes" id="UP001145114"/>
    </source>
</evidence>
<dbReference type="Proteomes" id="UP001145114">
    <property type="component" value="Unassembled WGS sequence"/>
</dbReference>
<protein>
    <submittedName>
        <fullName evidence="1">Uncharacterized protein</fullName>
    </submittedName>
</protein>
<reference evidence="1" key="1">
    <citation type="submission" date="2022-06" db="EMBL/GenBank/DDBJ databases">
        <title>Phylogenomic reconstructions and comparative analyses of Kickxellomycotina fungi.</title>
        <authorList>
            <person name="Reynolds N.K."/>
            <person name="Stajich J.E."/>
            <person name="Barry K."/>
            <person name="Grigoriev I.V."/>
            <person name="Crous P."/>
            <person name="Smith M.E."/>
        </authorList>
    </citation>
    <scope>NUCLEOTIDE SEQUENCE</scope>
    <source>
        <strain evidence="1">RSA 2271</strain>
    </source>
</reference>